<dbReference type="SMART" id="SM00028">
    <property type="entry name" value="TPR"/>
    <property type="match status" value="4"/>
</dbReference>
<keyword evidence="1" id="KW-0802">TPR repeat</keyword>
<dbReference type="Gene3D" id="3.90.176.10">
    <property type="entry name" value="Toxin ADP-ribosyltransferase, Chain A, domain 1"/>
    <property type="match status" value="1"/>
</dbReference>
<dbReference type="PROSITE" id="PS50005">
    <property type="entry name" value="TPR"/>
    <property type="match status" value="1"/>
</dbReference>
<feature type="repeat" description="TPR" evidence="1">
    <location>
        <begin position="702"/>
        <end position="735"/>
    </location>
</feature>
<evidence type="ECO:0000313" key="4">
    <source>
        <dbReference type="EMBL" id="CAF1172798.1"/>
    </source>
</evidence>
<dbReference type="AlphaFoldDB" id="A0A814U7N3"/>
<proteinExistence type="predicted"/>
<organism evidence="4 6">
    <name type="scientific">Didymodactylos carnosus</name>
    <dbReference type="NCBI Taxonomy" id="1234261"/>
    <lineage>
        <taxon>Eukaryota</taxon>
        <taxon>Metazoa</taxon>
        <taxon>Spiralia</taxon>
        <taxon>Gnathifera</taxon>
        <taxon>Rotifera</taxon>
        <taxon>Eurotatoria</taxon>
        <taxon>Bdelloidea</taxon>
        <taxon>Philodinida</taxon>
        <taxon>Philodinidae</taxon>
        <taxon>Didymodactylos</taxon>
    </lineage>
</organism>
<dbReference type="SUPFAM" id="SSF48452">
    <property type="entry name" value="TPR-like"/>
    <property type="match status" value="1"/>
</dbReference>
<keyword evidence="3" id="KW-0472">Membrane</keyword>
<comment type="caution">
    <text evidence="4">The sequence shown here is derived from an EMBL/GenBank/DDBJ whole genome shotgun (WGS) entry which is preliminary data.</text>
</comment>
<evidence type="ECO:0000313" key="5">
    <source>
        <dbReference type="EMBL" id="CAF3936678.1"/>
    </source>
</evidence>
<reference evidence="4" key="1">
    <citation type="submission" date="2021-02" db="EMBL/GenBank/DDBJ databases">
        <authorList>
            <person name="Nowell W R."/>
        </authorList>
    </citation>
    <scope>NUCLEOTIDE SEQUENCE</scope>
</reference>
<dbReference type="Proteomes" id="UP000681722">
    <property type="component" value="Unassembled WGS sequence"/>
</dbReference>
<evidence type="ECO:0000256" key="3">
    <source>
        <dbReference type="SAM" id="Phobius"/>
    </source>
</evidence>
<feature type="transmembrane region" description="Helical" evidence="3">
    <location>
        <begin position="789"/>
        <end position="807"/>
    </location>
</feature>
<keyword evidence="3" id="KW-1133">Transmembrane helix</keyword>
<evidence type="ECO:0000256" key="1">
    <source>
        <dbReference type="PROSITE-ProRule" id="PRU00339"/>
    </source>
</evidence>
<evidence type="ECO:0000256" key="2">
    <source>
        <dbReference type="SAM" id="MobiDB-lite"/>
    </source>
</evidence>
<dbReference type="InterPro" id="IPR019734">
    <property type="entry name" value="TPR_rpt"/>
</dbReference>
<accession>A0A814U7N3</accession>
<dbReference type="SUPFAM" id="SSF56399">
    <property type="entry name" value="ADP-ribosylation"/>
    <property type="match status" value="1"/>
</dbReference>
<gene>
    <name evidence="4" type="ORF">GPM918_LOCUS22276</name>
    <name evidence="5" type="ORF">SRO942_LOCUS22274</name>
</gene>
<sequence>MNNSKAYTSLQNNPITAATRTSNQPTEHLSVFSLERVNLESYQLVWLGSNINSIEEGYSTVTVKGLRKIVDYTKLFDNVNRCKAYIQQTNDTITFLVCSEQLGEIFIPQIHDLENIWSIYIYCNNKEYHQQWTTKYSKIKQVHIALEDLLNDLTQNVQKYLKNENYLLFSEADLELTSEILLDKQSTRTLLCDILCYLPYPENYCHKLINLLKVYYNGNTAQLRILQEFERDYRPDRAISWYTRGTCLFNLINKAFRQNNIELVFLFGFFLQDLYRQLKEEHKKFKKATIENPLIKVYRGQIIRKREIGRLIHWRSFYIAANSAFSTALDRSVALAFLNQSAQPNDEFQSVLFEIEIDVRLTTRPFANISHLSNFSDELEILFINRTEFKLEHIFYNEDENIWIATLKLINDDDMKSPKEFESTTKRKCLKNCLSALYDPESDYIRESKIIIIFLNKLSDLFPSEKWILAFKFYYIGSNESQDTKQTGFDLAFSNYEEALKIWFEYVEDDELNCSMDKGVIHQKLADLYVHIKNKNLAYNHYNLSISYYQSAIKKAVTDCERLYAIYQLSQVYDKKANLKKNEQDILVAIKYSELYVKNMLQFRSPNSLTVANCFKLLAILYRSTSIDNALINFQRALKIHTKREKLDTLEITSLCKQIIDIYMHYKHDYRSALKYQLINQEHIMKQIVQSTATLLKKYHLAESYVKLSDIYVLLNENDKAYENLIKAMELHQESDLISFAKGNIADIEVKLAHIHVISKEYDLANECLISAIKLYKESSSDWSYNRKWVRCLAAWLLACLITWWYALYSGVGLREPLFSINLWKK</sequence>
<evidence type="ECO:0008006" key="7">
    <source>
        <dbReference type="Google" id="ProtNLM"/>
    </source>
</evidence>
<keyword evidence="6" id="KW-1185">Reference proteome</keyword>
<dbReference type="InterPro" id="IPR011990">
    <property type="entry name" value="TPR-like_helical_dom_sf"/>
</dbReference>
<protein>
    <recommendedName>
        <fullName evidence="7">NAD(P)(+)--arginine ADP-ribosyltransferase</fullName>
    </recommendedName>
</protein>
<evidence type="ECO:0000313" key="6">
    <source>
        <dbReference type="Proteomes" id="UP000663829"/>
    </source>
</evidence>
<dbReference type="EMBL" id="CAJOBC010007577">
    <property type="protein sequence ID" value="CAF3936678.1"/>
    <property type="molecule type" value="Genomic_DNA"/>
</dbReference>
<feature type="region of interest" description="Disordered" evidence="2">
    <location>
        <begin position="1"/>
        <end position="22"/>
    </location>
</feature>
<dbReference type="EMBL" id="CAJNOQ010007577">
    <property type="protein sequence ID" value="CAF1172798.1"/>
    <property type="molecule type" value="Genomic_DNA"/>
</dbReference>
<dbReference type="Gene3D" id="1.25.40.10">
    <property type="entry name" value="Tetratricopeptide repeat domain"/>
    <property type="match status" value="1"/>
</dbReference>
<name>A0A814U7N3_9BILA</name>
<dbReference type="Proteomes" id="UP000663829">
    <property type="component" value="Unassembled WGS sequence"/>
</dbReference>
<keyword evidence="3" id="KW-0812">Transmembrane</keyword>